<dbReference type="RefSeq" id="XP_003335346.1">
    <property type="nucleotide sequence ID" value="XM_003335298.2"/>
</dbReference>
<dbReference type="AlphaFoldDB" id="E3L302"/>
<evidence type="ECO:0000313" key="2">
    <source>
        <dbReference type="Proteomes" id="UP000008783"/>
    </source>
</evidence>
<gene>
    <name evidence="1" type="ORF">PGTG_17199</name>
</gene>
<dbReference type="EMBL" id="DS178339">
    <property type="protein sequence ID" value="EFP90927.1"/>
    <property type="molecule type" value="Genomic_DNA"/>
</dbReference>
<name>E3L302_PUCGT</name>
<dbReference type="KEGG" id="pgr:PGTG_17199"/>
<dbReference type="VEuPathDB" id="FungiDB:PGTG_17199"/>
<dbReference type="GeneID" id="10528341"/>
<dbReference type="InParanoid" id="E3L302"/>
<organism evidence="1 2">
    <name type="scientific">Puccinia graminis f. sp. tritici (strain CRL 75-36-700-3 / race SCCL)</name>
    <name type="common">Black stem rust fungus</name>
    <dbReference type="NCBI Taxonomy" id="418459"/>
    <lineage>
        <taxon>Eukaryota</taxon>
        <taxon>Fungi</taxon>
        <taxon>Dikarya</taxon>
        <taxon>Basidiomycota</taxon>
        <taxon>Pucciniomycotina</taxon>
        <taxon>Pucciniomycetes</taxon>
        <taxon>Pucciniales</taxon>
        <taxon>Pucciniaceae</taxon>
        <taxon>Puccinia</taxon>
    </lineage>
</organism>
<reference key="1">
    <citation type="submission" date="2007-01" db="EMBL/GenBank/DDBJ databases">
        <title>The Genome Sequence of Puccinia graminis f. sp. tritici Strain CRL 75-36-700-3.</title>
        <authorList>
            <consortium name="The Broad Institute Genome Sequencing Platform"/>
            <person name="Birren B."/>
            <person name="Lander E."/>
            <person name="Galagan J."/>
            <person name="Nusbaum C."/>
            <person name="Devon K."/>
            <person name="Cuomo C."/>
            <person name="Jaffe D."/>
            <person name="Butler J."/>
            <person name="Alvarez P."/>
            <person name="Gnerre S."/>
            <person name="Grabherr M."/>
            <person name="Mauceli E."/>
            <person name="Brockman W."/>
            <person name="Young S."/>
            <person name="LaButti K."/>
            <person name="Sykes S."/>
            <person name="DeCaprio D."/>
            <person name="Crawford M."/>
            <person name="Koehrsen M."/>
            <person name="Engels R."/>
            <person name="Montgomery P."/>
            <person name="Pearson M."/>
            <person name="Howarth C."/>
            <person name="Larson L."/>
            <person name="White J."/>
            <person name="Zeng Q."/>
            <person name="Kodira C."/>
            <person name="Yandava C."/>
            <person name="Alvarado L."/>
            <person name="O'Leary S."/>
            <person name="Szabo L."/>
            <person name="Dean R."/>
            <person name="Schein J."/>
        </authorList>
    </citation>
    <scope>NUCLEOTIDE SEQUENCE</scope>
    <source>
        <strain>CRL 75-36-700-3</strain>
    </source>
</reference>
<protein>
    <submittedName>
        <fullName evidence="1">Uncharacterized protein</fullName>
    </submittedName>
</protein>
<dbReference type="HOGENOM" id="CLU_2795170_0_0_1"/>
<dbReference type="Proteomes" id="UP000008783">
    <property type="component" value="Unassembled WGS sequence"/>
</dbReference>
<sequence length="68" mass="7767">MEIRSVLFPSAPDTVDMGVDALFCFERERGMRWDVWPPTSFRSLIFFLRGAVLGGWIIRGDRFVDNGG</sequence>
<evidence type="ECO:0000313" key="1">
    <source>
        <dbReference type="EMBL" id="EFP90927.1"/>
    </source>
</evidence>
<proteinExistence type="predicted"/>
<keyword evidence="2" id="KW-1185">Reference proteome</keyword>
<reference evidence="2" key="2">
    <citation type="journal article" date="2011" name="Proc. Natl. Acad. Sci. U.S.A.">
        <title>Obligate biotrophy features unraveled by the genomic analysis of rust fungi.</title>
        <authorList>
            <person name="Duplessis S."/>
            <person name="Cuomo C.A."/>
            <person name="Lin Y.-C."/>
            <person name="Aerts A."/>
            <person name="Tisserant E."/>
            <person name="Veneault-Fourrey C."/>
            <person name="Joly D.L."/>
            <person name="Hacquard S."/>
            <person name="Amselem J."/>
            <person name="Cantarel B.L."/>
            <person name="Chiu R."/>
            <person name="Coutinho P.M."/>
            <person name="Feau N."/>
            <person name="Field M."/>
            <person name="Frey P."/>
            <person name="Gelhaye E."/>
            <person name="Goldberg J."/>
            <person name="Grabherr M.G."/>
            <person name="Kodira C.D."/>
            <person name="Kohler A."/>
            <person name="Kuees U."/>
            <person name="Lindquist E.A."/>
            <person name="Lucas S.M."/>
            <person name="Mago R."/>
            <person name="Mauceli E."/>
            <person name="Morin E."/>
            <person name="Murat C."/>
            <person name="Pangilinan J.L."/>
            <person name="Park R."/>
            <person name="Pearson M."/>
            <person name="Quesneville H."/>
            <person name="Rouhier N."/>
            <person name="Sakthikumar S."/>
            <person name="Salamov A.A."/>
            <person name="Schmutz J."/>
            <person name="Selles B."/>
            <person name="Shapiro H."/>
            <person name="Tanguay P."/>
            <person name="Tuskan G.A."/>
            <person name="Henrissat B."/>
            <person name="Van de Peer Y."/>
            <person name="Rouze P."/>
            <person name="Ellis J.G."/>
            <person name="Dodds P.N."/>
            <person name="Schein J.E."/>
            <person name="Zhong S."/>
            <person name="Hamelin R.C."/>
            <person name="Grigoriev I.V."/>
            <person name="Szabo L.J."/>
            <person name="Martin F."/>
        </authorList>
    </citation>
    <scope>NUCLEOTIDE SEQUENCE [LARGE SCALE GENOMIC DNA]</scope>
    <source>
        <strain evidence="2">CRL 75-36-700-3 / race SCCL</strain>
    </source>
</reference>
<accession>E3L302</accession>